<feature type="domain" description="DUF5723" evidence="1">
    <location>
        <begin position="3"/>
        <end position="162"/>
    </location>
</feature>
<accession>K1UKC8</accession>
<dbReference type="Pfam" id="PF18990">
    <property type="entry name" value="DUF5723"/>
    <property type="match status" value="1"/>
</dbReference>
<proteinExistence type="predicted"/>
<gene>
    <name evidence="2" type="ORF">LEA_01176</name>
</gene>
<feature type="non-terminal residue" evidence="2">
    <location>
        <position position="1"/>
    </location>
</feature>
<protein>
    <recommendedName>
        <fullName evidence="1">DUF5723 domain-containing protein</fullName>
    </recommendedName>
</protein>
<dbReference type="EMBL" id="AJWY01000822">
    <property type="protein sequence ID" value="EKC80634.1"/>
    <property type="molecule type" value="Genomic_DNA"/>
</dbReference>
<dbReference type="AlphaFoldDB" id="K1UKC8"/>
<comment type="caution">
    <text evidence="2">The sequence shown here is derived from an EMBL/GenBank/DDBJ whole genome shotgun (WGS) entry which is preliminary data.</text>
</comment>
<reference evidence="2" key="1">
    <citation type="journal article" date="2013" name="Environ. Microbiol.">
        <title>Microbiota from the distal guts of lean and obese adolescents exhibit partial functional redundancy besides clear differences in community structure.</title>
        <authorList>
            <person name="Ferrer M."/>
            <person name="Ruiz A."/>
            <person name="Lanza F."/>
            <person name="Haange S.B."/>
            <person name="Oberbach A."/>
            <person name="Till H."/>
            <person name="Bargiela R."/>
            <person name="Campoy C."/>
            <person name="Segura M.T."/>
            <person name="Richter M."/>
            <person name="von Bergen M."/>
            <person name="Seifert J."/>
            <person name="Suarez A."/>
        </authorList>
    </citation>
    <scope>NUCLEOTIDE SEQUENCE</scope>
</reference>
<evidence type="ECO:0000259" key="1">
    <source>
        <dbReference type="Pfam" id="PF18990"/>
    </source>
</evidence>
<sequence length="175" mass="19639">FYPVNGSLVTLFDKNVSAAEALGNLRSKNMLGTDARINIVGFGAFRKDHKTFWSFDLNVRMEAEANMPYSLFDFLKNGRNEAVINDIKASTQAYLEAAFSYSFPLTDQIYLGARGKFLVGAARARTSIDRLDIKLQENSWNIDADGSFEMSGLEMSSMQRPDGSEYYSFDDFDVS</sequence>
<feature type="non-terminal residue" evidence="2">
    <location>
        <position position="175"/>
    </location>
</feature>
<dbReference type="InterPro" id="IPR043781">
    <property type="entry name" value="DUF5723"/>
</dbReference>
<evidence type="ECO:0000313" key="2">
    <source>
        <dbReference type="EMBL" id="EKC80634.1"/>
    </source>
</evidence>
<name>K1UKC8_9ZZZZ</name>
<organism evidence="2">
    <name type="scientific">human gut metagenome</name>
    <dbReference type="NCBI Taxonomy" id="408170"/>
    <lineage>
        <taxon>unclassified sequences</taxon>
        <taxon>metagenomes</taxon>
        <taxon>organismal metagenomes</taxon>
    </lineage>
</organism>